<dbReference type="EMBL" id="CCAG010004442">
    <property type="status" value="NOT_ANNOTATED_CDS"/>
    <property type="molecule type" value="Genomic_DNA"/>
</dbReference>
<protein>
    <recommendedName>
        <fullName evidence="1">Farnesoic acid O-methyl transferase domain-containing protein</fullName>
    </recommendedName>
</protein>
<sequence>MHFSLIAKSVVMKFDVTRTEVKDFNKLPQFIPLYGNKFFSIGLKNCSEICLILAKTLNTDDERYEINISNESSGDVVMKGKGTDVSDVIELCETNILKTGGLYISFTPKVIALSYKERRTVFLSHPTSEWFDLNFMSIVCNDSGTWTLDPLIFKNSIDVHLALTHTPKEVDPLYEIIIGGWNNTKSAIKKNPSKTVACVSTPNILNGKAFQDFKIDFNNNVRTVYRYQNIVMRHKAGKLPEFLFIGVRTSTDVNGKWKLSDNNANAKYEFIPLYGNTNFEFEVKNCARVSVILSKTIQENDEMYKIVISGESEQKSCIRKKGLEGSCEDNEISINFDSKCCVFWINLEDMAIRVGLKGEDEPFMSHSVYESDKFNFISIDCGDTGTWKMCPLYPEKPVEIVTTKEMPYQFFRVNREDKFYFEVCSPKDAQLMLSTAPDTAPPVYEIVIGESENTQTIIRKDGATNVASVSTPSILNENEFQGFWINFEKRSIKLGCMSDCSPFLCFKDKELPAFYYLGIRTGPDVDGKWKLHECKHAYDVVDVTDDDNDDDAKSK</sequence>
<evidence type="ECO:0000313" key="3">
    <source>
        <dbReference type="Proteomes" id="UP000092444"/>
    </source>
</evidence>
<evidence type="ECO:0000259" key="1">
    <source>
        <dbReference type="Pfam" id="PF12248"/>
    </source>
</evidence>
<reference evidence="2" key="1">
    <citation type="submission" date="2020-05" db="UniProtKB">
        <authorList>
            <consortium name="EnsemblMetazoa"/>
        </authorList>
    </citation>
    <scope>IDENTIFICATION</scope>
    <source>
        <strain evidence="2">Yale</strain>
    </source>
</reference>
<feature type="domain" description="Farnesoic acid O-methyl transferase" evidence="1">
    <location>
        <begin position="265"/>
        <end position="387"/>
    </location>
</feature>
<dbReference type="InterPro" id="IPR022041">
    <property type="entry name" value="Methyltransf_FA"/>
</dbReference>
<dbReference type="AlphaFoldDB" id="A0A1B0FPJ8"/>
<accession>A0A1B0FPJ8</accession>
<dbReference type="Pfam" id="PF12248">
    <property type="entry name" value="Methyltransf_FA"/>
    <property type="match status" value="3"/>
</dbReference>
<feature type="domain" description="Farnesoic acid O-methyl transferase" evidence="1">
    <location>
        <begin position="156"/>
        <end position="261"/>
    </location>
</feature>
<dbReference type="STRING" id="37546.A0A1B0FPJ8"/>
<dbReference type="VEuPathDB" id="VectorBase:GMOY005836"/>
<dbReference type="Proteomes" id="UP000092444">
    <property type="component" value="Unassembled WGS sequence"/>
</dbReference>
<name>A0A1B0FPJ8_GLOMM</name>
<dbReference type="PANTHER" id="PTHR36695:SF12">
    <property type="entry name" value="AGAP008648-PA"/>
    <property type="match status" value="1"/>
</dbReference>
<dbReference type="PANTHER" id="PTHR36695">
    <property type="entry name" value="AGAP008648-PA"/>
    <property type="match status" value="1"/>
</dbReference>
<dbReference type="EnsemblMetazoa" id="GMOY005836-RA">
    <property type="protein sequence ID" value="GMOY005836-PA"/>
    <property type="gene ID" value="GMOY005836"/>
</dbReference>
<feature type="domain" description="Farnesoic acid O-methyl transferase" evidence="1">
    <location>
        <begin position="406"/>
        <end position="533"/>
    </location>
</feature>
<evidence type="ECO:0000313" key="2">
    <source>
        <dbReference type="EnsemblMetazoa" id="GMOY005836-PA"/>
    </source>
</evidence>
<organism evidence="2 3">
    <name type="scientific">Glossina morsitans morsitans</name>
    <name type="common">Savannah tsetse fly</name>
    <dbReference type="NCBI Taxonomy" id="37546"/>
    <lineage>
        <taxon>Eukaryota</taxon>
        <taxon>Metazoa</taxon>
        <taxon>Ecdysozoa</taxon>
        <taxon>Arthropoda</taxon>
        <taxon>Hexapoda</taxon>
        <taxon>Insecta</taxon>
        <taxon>Pterygota</taxon>
        <taxon>Neoptera</taxon>
        <taxon>Endopterygota</taxon>
        <taxon>Diptera</taxon>
        <taxon>Brachycera</taxon>
        <taxon>Muscomorpha</taxon>
        <taxon>Hippoboscoidea</taxon>
        <taxon>Glossinidae</taxon>
        <taxon>Glossina</taxon>
    </lineage>
</organism>
<keyword evidence="3" id="KW-1185">Reference proteome</keyword>
<proteinExistence type="predicted"/>